<evidence type="ECO:0008006" key="2">
    <source>
        <dbReference type="Google" id="ProtNLM"/>
    </source>
</evidence>
<evidence type="ECO:0000313" key="1">
    <source>
        <dbReference type="EMBL" id="SVA90705.1"/>
    </source>
</evidence>
<accession>A0A381ZN66</accession>
<dbReference type="SUPFAM" id="SSF55144">
    <property type="entry name" value="LigT-like"/>
    <property type="match status" value="1"/>
</dbReference>
<dbReference type="AlphaFoldDB" id="A0A381ZN66"/>
<reference evidence="1" key="1">
    <citation type="submission" date="2018-05" db="EMBL/GenBank/DDBJ databases">
        <authorList>
            <person name="Lanie J.A."/>
            <person name="Ng W.-L."/>
            <person name="Kazmierczak K.M."/>
            <person name="Andrzejewski T.M."/>
            <person name="Davidsen T.M."/>
            <person name="Wayne K.J."/>
            <person name="Tettelin H."/>
            <person name="Glass J.I."/>
            <person name="Rusch D."/>
            <person name="Podicherti R."/>
            <person name="Tsui H.-C.T."/>
            <person name="Winkler M.E."/>
        </authorList>
    </citation>
    <scope>NUCLEOTIDE SEQUENCE</scope>
</reference>
<name>A0A381ZN66_9ZZZZ</name>
<sequence>MVDAKYPNQSYCLHPPHSTLIHVNVKQEEMAIGAVGEILKDFTAFKNRIVETDVFWNDRATGGGHTLYWKIQSNQILFDLQRQVAESLHPFISNNPEPKFVKKLPLLKNSFDRYGFPFIGNHWIPHMTIASLKTGQNDPLIEEFLEQSCEFELDVTEVSCWRVENDQHNCLEKYILYETS</sequence>
<dbReference type="EMBL" id="UINC01021991">
    <property type="protein sequence ID" value="SVA90705.1"/>
    <property type="molecule type" value="Genomic_DNA"/>
</dbReference>
<dbReference type="Pfam" id="PF13563">
    <property type="entry name" value="2_5_RNA_ligase2"/>
    <property type="match status" value="1"/>
</dbReference>
<organism evidence="1">
    <name type="scientific">marine metagenome</name>
    <dbReference type="NCBI Taxonomy" id="408172"/>
    <lineage>
        <taxon>unclassified sequences</taxon>
        <taxon>metagenomes</taxon>
        <taxon>ecological metagenomes</taxon>
    </lineage>
</organism>
<dbReference type="Gene3D" id="3.90.1140.10">
    <property type="entry name" value="Cyclic phosphodiesterase"/>
    <property type="match status" value="1"/>
</dbReference>
<dbReference type="InterPro" id="IPR009097">
    <property type="entry name" value="Cyclic_Pdiesterase"/>
</dbReference>
<protein>
    <recommendedName>
        <fullName evidence="2">Phosphoesterase HXTX domain-containing protein</fullName>
    </recommendedName>
</protein>
<gene>
    <name evidence="1" type="ORF">METZ01_LOCUS143559</name>
</gene>
<proteinExistence type="predicted"/>